<evidence type="ECO:0000313" key="3">
    <source>
        <dbReference type="RefSeq" id="XP_012892927.1"/>
    </source>
</evidence>
<dbReference type="Proteomes" id="UP000081671">
    <property type="component" value="Unplaced"/>
</dbReference>
<organism evidence="2 3">
    <name type="scientific">Dipodomys ordii</name>
    <name type="common">Ord's kangaroo rat</name>
    <dbReference type="NCBI Taxonomy" id="10020"/>
    <lineage>
        <taxon>Eukaryota</taxon>
        <taxon>Metazoa</taxon>
        <taxon>Chordata</taxon>
        <taxon>Craniata</taxon>
        <taxon>Vertebrata</taxon>
        <taxon>Euteleostomi</taxon>
        <taxon>Mammalia</taxon>
        <taxon>Eutheria</taxon>
        <taxon>Euarchontoglires</taxon>
        <taxon>Glires</taxon>
        <taxon>Rodentia</taxon>
        <taxon>Castorimorpha</taxon>
        <taxon>Heteromyidae</taxon>
        <taxon>Dipodomyinae</taxon>
        <taxon>Dipodomys</taxon>
    </lineage>
</organism>
<sequence length="154" mass="17964">PSSLGTDTDIPMDIDNNDMNSDGSRGLDDTEEPSPPEDKMFFLDPSDLDVDRDEEPVKTISPSTSNNIPLMRVVQSIKHTKRKSSTMVKEGWMVHYTSKDNLRKRHYWRLDSKCLTLFQNESGSKYYKVRILHRKSMKIYFCLMQFISSHCYVF</sequence>
<dbReference type="GO" id="GO:0035556">
    <property type="term" value="P:intracellular signal transduction"/>
    <property type="evidence" value="ECO:0007669"/>
    <property type="project" value="TreeGrafter"/>
</dbReference>
<name>A0A1S3GY82_DIPOR</name>
<dbReference type="GO" id="GO:0005829">
    <property type="term" value="C:cytosol"/>
    <property type="evidence" value="ECO:0007669"/>
    <property type="project" value="TreeGrafter"/>
</dbReference>
<dbReference type="Gene3D" id="2.30.29.30">
    <property type="entry name" value="Pleckstrin-homology domain (PH domain)/Phosphotyrosine-binding domain (PTB)"/>
    <property type="match status" value="1"/>
</dbReference>
<feature type="region of interest" description="Disordered" evidence="1">
    <location>
        <begin position="1"/>
        <end position="44"/>
    </location>
</feature>
<dbReference type="KEGG" id="dord:106002623"/>
<dbReference type="AlphaFoldDB" id="A0A1S3GY82"/>
<dbReference type="OrthoDB" id="74314at2759"/>
<protein>
    <submittedName>
        <fullName evidence="3">Serine/threonine-protein kinase D3-like</fullName>
    </submittedName>
</protein>
<dbReference type="RefSeq" id="XP_012892927.1">
    <property type="nucleotide sequence ID" value="XM_013037473.1"/>
</dbReference>
<accession>A0A1S3GY82</accession>
<dbReference type="GeneID" id="106002623"/>
<dbReference type="GO" id="GO:0004697">
    <property type="term" value="F:diacylglycerol-dependent serine/threonine kinase activity"/>
    <property type="evidence" value="ECO:0007669"/>
    <property type="project" value="UniProtKB-EC"/>
</dbReference>
<evidence type="ECO:0000256" key="1">
    <source>
        <dbReference type="SAM" id="MobiDB-lite"/>
    </source>
</evidence>
<dbReference type="PANTHER" id="PTHR22968:SF26">
    <property type="entry name" value="SERINE_THREONINE-PROTEIN KINASE D3"/>
    <property type="match status" value="1"/>
</dbReference>
<dbReference type="GO" id="GO:0008270">
    <property type="term" value="F:zinc ion binding"/>
    <property type="evidence" value="ECO:0007669"/>
    <property type="project" value="UniProtKB-KW"/>
</dbReference>
<dbReference type="CDD" id="cd01239">
    <property type="entry name" value="PH_PKD"/>
    <property type="match status" value="1"/>
</dbReference>
<feature type="non-terminal residue" evidence="3">
    <location>
        <position position="154"/>
    </location>
</feature>
<dbReference type="PANTHER" id="PTHR22968">
    <property type="entry name" value="PROTEIN KINASE C, MU"/>
    <property type="match status" value="1"/>
</dbReference>
<gene>
    <name evidence="3" type="primary">LOC106002623</name>
</gene>
<dbReference type="InterPro" id="IPR011993">
    <property type="entry name" value="PH-like_dom_sf"/>
</dbReference>
<evidence type="ECO:0000313" key="2">
    <source>
        <dbReference type="Proteomes" id="UP000081671"/>
    </source>
</evidence>
<keyword evidence="2" id="KW-1185">Reference proteome</keyword>
<dbReference type="GO" id="GO:0007200">
    <property type="term" value="P:phospholipase C-activating G protein-coupled receptor signaling pathway"/>
    <property type="evidence" value="ECO:0007669"/>
    <property type="project" value="TreeGrafter"/>
</dbReference>
<reference evidence="3" key="1">
    <citation type="submission" date="2025-08" db="UniProtKB">
        <authorList>
            <consortium name="RefSeq"/>
        </authorList>
    </citation>
    <scope>IDENTIFICATION</scope>
    <source>
        <tissue evidence="3">Kidney</tissue>
    </source>
</reference>
<proteinExistence type="predicted"/>
<dbReference type="InParanoid" id="A0A1S3GY82"/>
<feature type="non-terminal residue" evidence="3">
    <location>
        <position position="1"/>
    </location>
</feature>
<dbReference type="SUPFAM" id="SSF50729">
    <property type="entry name" value="PH domain-like"/>
    <property type="match status" value="1"/>
</dbReference>